<dbReference type="AlphaFoldDB" id="A0A9Q3H2C6"/>
<evidence type="ECO:0000313" key="1">
    <source>
        <dbReference type="EMBL" id="MBW0489278.1"/>
    </source>
</evidence>
<reference evidence="1" key="1">
    <citation type="submission" date="2021-03" db="EMBL/GenBank/DDBJ databases">
        <title>Draft genome sequence of rust myrtle Austropuccinia psidii MF-1, a brazilian biotype.</title>
        <authorList>
            <person name="Quecine M.C."/>
            <person name="Pachon D.M.R."/>
            <person name="Bonatelli M.L."/>
            <person name="Correr F.H."/>
            <person name="Franceschini L.M."/>
            <person name="Leite T.F."/>
            <person name="Margarido G.R.A."/>
            <person name="Almeida C.A."/>
            <person name="Ferrarezi J.A."/>
            <person name="Labate C.A."/>
        </authorList>
    </citation>
    <scope>NUCLEOTIDE SEQUENCE</scope>
    <source>
        <strain evidence="1">MF-1</strain>
    </source>
</reference>
<proteinExistence type="predicted"/>
<dbReference type="EMBL" id="AVOT02009999">
    <property type="protein sequence ID" value="MBW0489278.1"/>
    <property type="molecule type" value="Genomic_DNA"/>
</dbReference>
<organism evidence="1 2">
    <name type="scientific">Austropuccinia psidii MF-1</name>
    <dbReference type="NCBI Taxonomy" id="1389203"/>
    <lineage>
        <taxon>Eukaryota</taxon>
        <taxon>Fungi</taxon>
        <taxon>Dikarya</taxon>
        <taxon>Basidiomycota</taxon>
        <taxon>Pucciniomycotina</taxon>
        <taxon>Pucciniomycetes</taxon>
        <taxon>Pucciniales</taxon>
        <taxon>Sphaerophragmiaceae</taxon>
        <taxon>Austropuccinia</taxon>
    </lineage>
</organism>
<keyword evidence="2" id="KW-1185">Reference proteome</keyword>
<name>A0A9Q3H2C6_9BASI</name>
<comment type="caution">
    <text evidence="1">The sequence shown here is derived from an EMBL/GenBank/DDBJ whole genome shotgun (WGS) entry which is preliminary data.</text>
</comment>
<protein>
    <submittedName>
        <fullName evidence="1">Uncharacterized protein</fullName>
    </submittedName>
</protein>
<accession>A0A9Q3H2C6</accession>
<gene>
    <name evidence="1" type="ORF">O181_028993</name>
</gene>
<dbReference type="Proteomes" id="UP000765509">
    <property type="component" value="Unassembled WGS sequence"/>
</dbReference>
<evidence type="ECO:0000313" key="2">
    <source>
        <dbReference type="Proteomes" id="UP000765509"/>
    </source>
</evidence>
<sequence>MVRGLIPRLNLRWLAQSPWRNLLVGPHYSSPLLCPSPARPAKPASVIIINNTPIGSPLHSFTRDPSHFPKNPTTSSPQSHNEAWQEFTSLQPTLMIPQAIIHKSIDQILLEHRQFLCMIPFVDVTHQNEMHWEFGEELNSLLGQALGAYQKEDITGIVSKYLEK</sequence>